<reference evidence="1 2" key="1">
    <citation type="journal article" date="2020" name="Mol. Biol. Evol.">
        <title>Distinct Expression and Methylation Patterns for Genes with Different Fates following a Single Whole-Genome Duplication in Flowering Plants.</title>
        <authorList>
            <person name="Shi T."/>
            <person name="Rahmani R.S."/>
            <person name="Gugger P.F."/>
            <person name="Wang M."/>
            <person name="Li H."/>
            <person name="Zhang Y."/>
            <person name="Li Z."/>
            <person name="Wang Q."/>
            <person name="Van de Peer Y."/>
            <person name="Marchal K."/>
            <person name="Chen J."/>
        </authorList>
    </citation>
    <scope>NUCLEOTIDE SEQUENCE [LARGE SCALE GENOMIC DNA]</scope>
    <source>
        <tissue evidence="1">Leaf</tissue>
    </source>
</reference>
<evidence type="ECO:0000313" key="2">
    <source>
        <dbReference type="Proteomes" id="UP000607653"/>
    </source>
</evidence>
<gene>
    <name evidence="1" type="ORF">HUJ06_011583</name>
</gene>
<evidence type="ECO:0000313" key="1">
    <source>
        <dbReference type="EMBL" id="DAD32732.1"/>
    </source>
</evidence>
<keyword evidence="2" id="KW-1185">Reference proteome</keyword>
<dbReference type="EMBL" id="DUZY01000003">
    <property type="protein sequence ID" value="DAD32732.1"/>
    <property type="molecule type" value="Genomic_DNA"/>
</dbReference>
<dbReference type="AlphaFoldDB" id="A0A822YJR6"/>
<sequence length="42" mass="4831">MTQGERFGCGSWENQPLYVFSLPHLVDLVRKGKKCKKEHGLI</sequence>
<proteinExistence type="predicted"/>
<name>A0A822YJR6_NELNU</name>
<accession>A0A822YJR6</accession>
<comment type="caution">
    <text evidence="1">The sequence shown here is derived from an EMBL/GenBank/DDBJ whole genome shotgun (WGS) entry which is preliminary data.</text>
</comment>
<dbReference type="Proteomes" id="UP000607653">
    <property type="component" value="Unassembled WGS sequence"/>
</dbReference>
<organism evidence="1 2">
    <name type="scientific">Nelumbo nucifera</name>
    <name type="common">Sacred lotus</name>
    <dbReference type="NCBI Taxonomy" id="4432"/>
    <lineage>
        <taxon>Eukaryota</taxon>
        <taxon>Viridiplantae</taxon>
        <taxon>Streptophyta</taxon>
        <taxon>Embryophyta</taxon>
        <taxon>Tracheophyta</taxon>
        <taxon>Spermatophyta</taxon>
        <taxon>Magnoliopsida</taxon>
        <taxon>Proteales</taxon>
        <taxon>Nelumbonaceae</taxon>
        <taxon>Nelumbo</taxon>
    </lineage>
</organism>
<protein>
    <submittedName>
        <fullName evidence="1">Uncharacterized protein</fullName>
    </submittedName>
</protein>